<dbReference type="InterPro" id="IPR032675">
    <property type="entry name" value="LRR_dom_sf"/>
</dbReference>
<evidence type="ECO:0000313" key="10">
    <source>
        <dbReference type="Proteomes" id="UP000288805"/>
    </source>
</evidence>
<evidence type="ECO:0000313" key="9">
    <source>
        <dbReference type="EMBL" id="RVW92098.1"/>
    </source>
</evidence>
<evidence type="ECO:0000256" key="2">
    <source>
        <dbReference type="ARBA" id="ARBA00022741"/>
    </source>
</evidence>
<keyword evidence="3" id="KW-0611">Plant defense</keyword>
<dbReference type="Proteomes" id="UP000288805">
    <property type="component" value="Unassembled WGS sequence"/>
</dbReference>
<feature type="domain" description="Disease resistance protein winged helix" evidence="7">
    <location>
        <begin position="479"/>
        <end position="550"/>
    </location>
</feature>
<evidence type="ECO:0000256" key="1">
    <source>
        <dbReference type="ARBA" id="ARBA00022737"/>
    </source>
</evidence>
<dbReference type="AlphaFoldDB" id="A0A438I5W4"/>
<gene>
    <name evidence="9" type="primary">RGA4_12</name>
    <name evidence="9" type="ORF">CK203_037138</name>
</gene>
<dbReference type="InterPro" id="IPR042197">
    <property type="entry name" value="Apaf_helical"/>
</dbReference>
<dbReference type="InterPro" id="IPR038005">
    <property type="entry name" value="RX-like_CC"/>
</dbReference>
<dbReference type="CDD" id="cd14798">
    <property type="entry name" value="RX-CC_like"/>
    <property type="match status" value="1"/>
</dbReference>
<evidence type="ECO:0000259" key="5">
    <source>
        <dbReference type="Pfam" id="PF00931"/>
    </source>
</evidence>
<dbReference type="SUPFAM" id="SSF52058">
    <property type="entry name" value="L domain-like"/>
    <property type="match status" value="1"/>
</dbReference>
<dbReference type="Gene3D" id="1.10.10.10">
    <property type="entry name" value="Winged helix-like DNA-binding domain superfamily/Winged helix DNA-binding domain"/>
    <property type="match status" value="1"/>
</dbReference>
<proteinExistence type="predicted"/>
<accession>A0A438I5W4</accession>
<dbReference type="GO" id="GO:0051707">
    <property type="term" value="P:response to other organism"/>
    <property type="evidence" value="ECO:0007669"/>
    <property type="project" value="UniProtKB-ARBA"/>
</dbReference>
<dbReference type="InterPro" id="IPR027417">
    <property type="entry name" value="P-loop_NTPase"/>
</dbReference>
<dbReference type="InterPro" id="IPR058922">
    <property type="entry name" value="WHD_DRP"/>
</dbReference>
<feature type="domain" description="Disease resistance N-terminal" evidence="6">
    <location>
        <begin position="51"/>
        <end position="144"/>
    </location>
</feature>
<keyword evidence="2" id="KW-0547">Nucleotide-binding</keyword>
<dbReference type="InterPro" id="IPR055414">
    <property type="entry name" value="LRR_R13L4/SHOC2-like"/>
</dbReference>
<dbReference type="InterPro" id="IPR002182">
    <property type="entry name" value="NB-ARC"/>
</dbReference>
<keyword evidence="4" id="KW-0067">ATP-binding</keyword>
<evidence type="ECO:0000259" key="8">
    <source>
        <dbReference type="Pfam" id="PF23598"/>
    </source>
</evidence>
<name>A0A438I5W4_VITVI</name>
<dbReference type="GO" id="GO:0043531">
    <property type="term" value="F:ADP binding"/>
    <property type="evidence" value="ECO:0007669"/>
    <property type="project" value="InterPro"/>
</dbReference>
<dbReference type="FunFam" id="3.40.50.300:FF:001091">
    <property type="entry name" value="Probable disease resistance protein At1g61300"/>
    <property type="match status" value="1"/>
</dbReference>
<dbReference type="PANTHER" id="PTHR36766">
    <property type="entry name" value="PLANT BROAD-SPECTRUM MILDEW RESISTANCE PROTEIN RPW8"/>
    <property type="match status" value="1"/>
</dbReference>
<dbReference type="EMBL" id="QGNW01000140">
    <property type="protein sequence ID" value="RVW92098.1"/>
    <property type="molecule type" value="Genomic_DNA"/>
</dbReference>
<dbReference type="Pfam" id="PF18052">
    <property type="entry name" value="Rx_N"/>
    <property type="match status" value="1"/>
</dbReference>
<dbReference type="PRINTS" id="PR00364">
    <property type="entry name" value="DISEASERSIST"/>
</dbReference>
<dbReference type="Gene3D" id="3.80.10.10">
    <property type="entry name" value="Ribonuclease Inhibitor"/>
    <property type="match status" value="1"/>
</dbReference>
<dbReference type="Pfam" id="PF23559">
    <property type="entry name" value="WHD_DRP"/>
    <property type="match status" value="1"/>
</dbReference>
<comment type="caution">
    <text evidence="9">The sequence shown here is derived from an EMBL/GenBank/DDBJ whole genome shotgun (WGS) entry which is preliminary data.</text>
</comment>
<dbReference type="SUPFAM" id="SSF52540">
    <property type="entry name" value="P-loop containing nucleoside triphosphate hydrolases"/>
    <property type="match status" value="1"/>
</dbReference>
<dbReference type="Gene3D" id="3.40.50.300">
    <property type="entry name" value="P-loop containing nucleotide triphosphate hydrolases"/>
    <property type="match status" value="1"/>
</dbReference>
<dbReference type="Gene3D" id="1.10.8.430">
    <property type="entry name" value="Helical domain of apoptotic protease-activating factors"/>
    <property type="match status" value="1"/>
</dbReference>
<dbReference type="Pfam" id="PF00931">
    <property type="entry name" value="NB-ARC"/>
    <property type="match status" value="1"/>
</dbReference>
<feature type="domain" description="Disease resistance R13L4/SHOC-2-like LRR" evidence="8">
    <location>
        <begin position="622"/>
        <end position="915"/>
    </location>
</feature>
<evidence type="ECO:0000259" key="6">
    <source>
        <dbReference type="Pfam" id="PF18052"/>
    </source>
</evidence>
<dbReference type="Pfam" id="PF23598">
    <property type="entry name" value="LRR_14"/>
    <property type="match status" value="1"/>
</dbReference>
<dbReference type="GO" id="GO:0006952">
    <property type="term" value="P:defense response"/>
    <property type="evidence" value="ECO:0007669"/>
    <property type="project" value="UniProtKB-KW"/>
</dbReference>
<sequence>MHPSGPTVLQKDRPHKSCRSDLFISLAFIHPPFFFIHQSNLLHPPMADVLVSIVLERLTSVVEQQIHEQVSLALGVESEIQSLKNTLCSVRDVLEDAEKRQVKEKSVRGWLERLKDMAYEMEDALDEWSIAILQFQMEGVENASTSKKKVSFCMPSPCICFKQVASRRDIALKIKGIKQQLDDIERERIRFNFVSSRSEERPQRLITTSAIDISEVYGRDMDKKIILDHLLGKKCQEKSGLYIVSIVGTGGMGKTTLAQLAYSHSEVKAHFNERIWVCVSDPFDPIRVCRAIVETLQKKPCDLHELDAVQEEIKTRIAEKKFLLVLDDVWSEDNQLWEQLKNTLLCGAAGSRILATTRKESVVKMMRTTYKHPLGELSSEQSRALFHQIAFYERSSWEKEEELKEIGEKIADKCKGLPLAIKTLGNLLRIKNSEEEWKNVLNSEVWQLDEFERDISPALLLSYYDLPPAIQRCFSFCAVFPKDSVIERDELIKLWMAQSYLKSDGRKEMEMVGRTYFEYLAARSFFQDFEKYDDGNIIRCKMHDIVHDFAQFLTQNECFIVEVDNQQMESIDLSFKKIRHTTLVVRESTPNFTSTYNMKNLHTLLAKEAFNSRVFKALPNLLRHLTCLKALDLSSNQLIEELPREVGKLIHLRYLNLSLCLSLRELPETICDLYNLQTLNIQVCESLQKLPQAMGKLINLRHLENGFVDTREGLPKGIGRLSSLRTLDVFIVSSHGNDECQIGDLRNLNNLRGHLSIQQLDKVIDAGEAEKAELKNKVHLQDLTMKFGTEGTKGVAEALQPHPNLKFLCICEYGDREWPNWMMGSSLAQLKTLNLDFCLRCPCLPPLGQLPVLENLWIRNMYGVKYIGSEFLGSSSTVFPKLKELTILGLLELKQWEIKEKEERSIMPCLNHLSTRGCPKLEGLPDHVLQRTTLQTLNIRSSPILKRRYRKDIGEDRHKISHIPEVEFSSD</sequence>
<dbReference type="Gene3D" id="1.20.5.4130">
    <property type="match status" value="1"/>
</dbReference>
<keyword evidence="1" id="KW-0677">Repeat</keyword>
<organism evidence="9 10">
    <name type="scientific">Vitis vinifera</name>
    <name type="common">Grape</name>
    <dbReference type="NCBI Taxonomy" id="29760"/>
    <lineage>
        <taxon>Eukaryota</taxon>
        <taxon>Viridiplantae</taxon>
        <taxon>Streptophyta</taxon>
        <taxon>Embryophyta</taxon>
        <taxon>Tracheophyta</taxon>
        <taxon>Spermatophyta</taxon>
        <taxon>Magnoliopsida</taxon>
        <taxon>eudicotyledons</taxon>
        <taxon>Gunneridae</taxon>
        <taxon>Pentapetalae</taxon>
        <taxon>rosids</taxon>
        <taxon>Vitales</taxon>
        <taxon>Vitaceae</taxon>
        <taxon>Viteae</taxon>
        <taxon>Vitis</taxon>
    </lineage>
</organism>
<reference evidence="9 10" key="1">
    <citation type="journal article" date="2018" name="PLoS Genet.">
        <title>Population sequencing reveals clonal diversity and ancestral inbreeding in the grapevine cultivar Chardonnay.</title>
        <authorList>
            <person name="Roach M.J."/>
            <person name="Johnson D.L."/>
            <person name="Bohlmann J."/>
            <person name="van Vuuren H.J."/>
            <person name="Jones S.J."/>
            <person name="Pretorius I.S."/>
            <person name="Schmidt S.A."/>
            <person name="Borneman A.R."/>
        </authorList>
    </citation>
    <scope>NUCLEOTIDE SEQUENCE [LARGE SCALE GENOMIC DNA]</scope>
    <source>
        <strain evidence="10">cv. Chardonnay</strain>
        <tissue evidence="9">Leaf</tissue>
    </source>
</reference>
<evidence type="ECO:0000256" key="4">
    <source>
        <dbReference type="ARBA" id="ARBA00022840"/>
    </source>
</evidence>
<dbReference type="GO" id="GO:0005524">
    <property type="term" value="F:ATP binding"/>
    <property type="evidence" value="ECO:0007669"/>
    <property type="project" value="UniProtKB-KW"/>
</dbReference>
<dbReference type="FunFam" id="1.10.10.10:FF:000322">
    <property type="entry name" value="Probable disease resistance protein At1g63360"/>
    <property type="match status" value="1"/>
</dbReference>
<feature type="domain" description="NB-ARC" evidence="5">
    <location>
        <begin position="234"/>
        <end position="394"/>
    </location>
</feature>
<dbReference type="InterPro" id="IPR036388">
    <property type="entry name" value="WH-like_DNA-bd_sf"/>
</dbReference>
<evidence type="ECO:0000256" key="3">
    <source>
        <dbReference type="ARBA" id="ARBA00022821"/>
    </source>
</evidence>
<evidence type="ECO:0000259" key="7">
    <source>
        <dbReference type="Pfam" id="PF23559"/>
    </source>
</evidence>
<dbReference type="InterPro" id="IPR041118">
    <property type="entry name" value="Rx_N"/>
</dbReference>
<protein>
    <submittedName>
        <fullName evidence="9">Putative disease resistance protein RGA4</fullName>
    </submittedName>
</protein>
<dbReference type="PANTHER" id="PTHR36766:SF45">
    <property type="entry name" value="NB-ARC DOMAIN-CONTAINING PROTEIN"/>
    <property type="match status" value="1"/>
</dbReference>